<dbReference type="Proteomes" id="UP000605427">
    <property type="component" value="Unassembled WGS sequence"/>
</dbReference>
<accession>A0ABQ1ZR28</accession>
<name>A0ABQ1ZR28_9BACL</name>
<organism evidence="1 2">
    <name type="scientific">Saccharibacillus endophyticus</name>
    <dbReference type="NCBI Taxonomy" id="2060666"/>
    <lineage>
        <taxon>Bacteria</taxon>
        <taxon>Bacillati</taxon>
        <taxon>Bacillota</taxon>
        <taxon>Bacilli</taxon>
        <taxon>Bacillales</taxon>
        <taxon>Paenibacillaceae</taxon>
        <taxon>Saccharibacillus</taxon>
    </lineage>
</organism>
<evidence type="ECO:0000313" key="1">
    <source>
        <dbReference type="EMBL" id="GGH74436.1"/>
    </source>
</evidence>
<comment type="caution">
    <text evidence="1">The sequence shown here is derived from an EMBL/GenBank/DDBJ whole genome shotgun (WGS) entry which is preliminary data.</text>
</comment>
<proteinExistence type="predicted"/>
<evidence type="ECO:0000313" key="2">
    <source>
        <dbReference type="Proteomes" id="UP000605427"/>
    </source>
</evidence>
<keyword evidence="2" id="KW-1185">Reference proteome</keyword>
<reference evidence="2" key="1">
    <citation type="journal article" date="2019" name="Int. J. Syst. Evol. Microbiol.">
        <title>The Global Catalogue of Microorganisms (GCM) 10K type strain sequencing project: providing services to taxonomists for standard genome sequencing and annotation.</title>
        <authorList>
            <consortium name="The Broad Institute Genomics Platform"/>
            <consortium name="The Broad Institute Genome Sequencing Center for Infectious Disease"/>
            <person name="Wu L."/>
            <person name="Ma J."/>
        </authorList>
    </citation>
    <scope>NUCLEOTIDE SEQUENCE [LARGE SCALE GENOMIC DNA]</scope>
    <source>
        <strain evidence="2">CCM 8702</strain>
    </source>
</reference>
<sequence length="49" mass="5628">MVEARQRTLYELASEIMRTDGGTSGFYGKDVRSHRLIPVIGYLSERLVR</sequence>
<gene>
    <name evidence="1" type="ORF">GCM10007362_14530</name>
</gene>
<protein>
    <submittedName>
        <fullName evidence="1">Uncharacterized protein</fullName>
    </submittedName>
</protein>
<dbReference type="EMBL" id="BMDD01000001">
    <property type="protein sequence ID" value="GGH74436.1"/>
    <property type="molecule type" value="Genomic_DNA"/>
</dbReference>